<evidence type="ECO:0000313" key="1">
    <source>
        <dbReference type="EMBL" id="WUQ17323.1"/>
    </source>
</evidence>
<dbReference type="Gene3D" id="2.60.34.30">
    <property type="entry name" value="Competence, DNA-entry nuclease inhibitor, ComJ"/>
    <property type="match status" value="1"/>
</dbReference>
<keyword evidence="2" id="KW-1185">Reference proteome</keyword>
<proteinExistence type="predicted"/>
<dbReference type="Proteomes" id="UP001432039">
    <property type="component" value="Chromosome"/>
</dbReference>
<sequence length="178" mass="19471">MLPFPGSRDDASVATNLELFADYFQIHILDEDSDSDFSDVWTEQTVLDGLGVTEGGLAIGTDVNFTVAVAVHLLTDQPSDDSDDFDHVVEASLNVSSGRLVVLGCTDDFDAAARFDMPAGWTRIRASRRGLAAAAFPDLDCEDEPEDTEEVRLQAWPAPYSEPHITKRWARPDAEPLS</sequence>
<name>A0ABZ1TPK7_STRVG</name>
<gene>
    <name evidence="1" type="ORF">OG517_41390</name>
</gene>
<evidence type="ECO:0000313" key="2">
    <source>
        <dbReference type="Proteomes" id="UP001432039"/>
    </source>
</evidence>
<organism evidence="1 2">
    <name type="scientific">Streptomyces virginiae</name>
    <name type="common">Streptomyces cinnamonensis</name>
    <dbReference type="NCBI Taxonomy" id="1961"/>
    <lineage>
        <taxon>Bacteria</taxon>
        <taxon>Bacillati</taxon>
        <taxon>Actinomycetota</taxon>
        <taxon>Actinomycetes</taxon>
        <taxon>Kitasatosporales</taxon>
        <taxon>Streptomycetaceae</taxon>
        <taxon>Streptomyces</taxon>
    </lineage>
</organism>
<reference evidence="1" key="1">
    <citation type="submission" date="2022-10" db="EMBL/GenBank/DDBJ databases">
        <title>The complete genomes of actinobacterial strains from the NBC collection.</title>
        <authorList>
            <person name="Joergensen T.S."/>
            <person name="Alvarez Arevalo M."/>
            <person name="Sterndorff E.B."/>
            <person name="Faurdal D."/>
            <person name="Vuksanovic O."/>
            <person name="Mourched A.-S."/>
            <person name="Charusanti P."/>
            <person name="Shaw S."/>
            <person name="Blin K."/>
            <person name="Weber T."/>
        </authorList>
    </citation>
    <scope>NUCLEOTIDE SEQUENCE</scope>
    <source>
        <strain evidence="1">NBC_00248</strain>
    </source>
</reference>
<dbReference type="EMBL" id="CP108090">
    <property type="protein sequence ID" value="WUQ17323.1"/>
    <property type="molecule type" value="Genomic_DNA"/>
</dbReference>
<dbReference type="RefSeq" id="WP_328965545.1">
    <property type="nucleotide sequence ID" value="NZ_CP108090.1"/>
</dbReference>
<accession>A0ABZ1TPK7</accession>
<dbReference type="InterPro" id="IPR038691">
    <property type="entry name" value="ComJ_sf"/>
</dbReference>
<protein>
    <submittedName>
        <fullName evidence="1">Uncharacterized protein</fullName>
    </submittedName>
</protein>